<comment type="caution">
    <text evidence="3">The sequence shown here is derived from an EMBL/GenBank/DDBJ whole genome shotgun (WGS) entry which is preliminary data.</text>
</comment>
<evidence type="ECO:0000313" key="3">
    <source>
        <dbReference type="EMBL" id="RNL93442.1"/>
    </source>
</evidence>
<keyword evidence="4" id="KW-1185">Reference proteome</keyword>
<evidence type="ECO:0000259" key="2">
    <source>
        <dbReference type="Pfam" id="PF13648"/>
    </source>
</evidence>
<dbReference type="RefSeq" id="WP_123214352.1">
    <property type="nucleotide sequence ID" value="NZ_RJTM01000011.1"/>
</dbReference>
<dbReference type="EMBL" id="RJTM01000011">
    <property type="protein sequence ID" value="RNL93442.1"/>
    <property type="molecule type" value="Genomic_DNA"/>
</dbReference>
<sequence length="152" mass="17534">MKKILLLVFAITGFVFTSCSNDDDSVSPEKAIEGIWEAKNYHFIRYKDGERVSETENLYDENNVLELRFREDGSFVHYYRENGGEDEGSYTGTYTIDEDEIIMVYKDSEGGEKLKRAQYVISKRSLTMVVDEVSSQGGSVYREVTTTEYHKM</sequence>
<protein>
    <recommendedName>
        <fullName evidence="2">Lipocalin-like domain-containing protein</fullName>
    </recommendedName>
</protein>
<organism evidence="3 4">
    <name type="scientific">Sinomicrobium pectinilyticum</name>
    <dbReference type="NCBI Taxonomy" id="1084421"/>
    <lineage>
        <taxon>Bacteria</taxon>
        <taxon>Pseudomonadati</taxon>
        <taxon>Bacteroidota</taxon>
        <taxon>Flavobacteriia</taxon>
        <taxon>Flavobacteriales</taxon>
        <taxon>Flavobacteriaceae</taxon>
        <taxon>Sinomicrobium</taxon>
    </lineage>
</organism>
<feature type="chain" id="PRO_5018141940" description="Lipocalin-like domain-containing protein" evidence="1">
    <location>
        <begin position="21"/>
        <end position="152"/>
    </location>
</feature>
<dbReference type="Pfam" id="PF13648">
    <property type="entry name" value="Lipocalin_4"/>
    <property type="match status" value="1"/>
</dbReference>
<evidence type="ECO:0000313" key="4">
    <source>
        <dbReference type="Proteomes" id="UP000267469"/>
    </source>
</evidence>
<dbReference type="OrthoDB" id="713995at2"/>
<feature type="domain" description="Lipocalin-like" evidence="2">
    <location>
        <begin position="32"/>
        <end position="110"/>
    </location>
</feature>
<dbReference type="PROSITE" id="PS51257">
    <property type="entry name" value="PROKAR_LIPOPROTEIN"/>
    <property type="match status" value="1"/>
</dbReference>
<dbReference type="InterPro" id="IPR024311">
    <property type="entry name" value="Lipocalin-like"/>
</dbReference>
<keyword evidence="1" id="KW-0732">Signal</keyword>
<accession>A0A3N0F0E5</accession>
<proteinExistence type="predicted"/>
<feature type="signal peptide" evidence="1">
    <location>
        <begin position="1"/>
        <end position="20"/>
    </location>
</feature>
<evidence type="ECO:0000256" key="1">
    <source>
        <dbReference type="SAM" id="SignalP"/>
    </source>
</evidence>
<gene>
    <name evidence="3" type="ORF">ED312_02120</name>
</gene>
<name>A0A3N0F0E5_SINP1</name>
<dbReference type="Proteomes" id="UP000267469">
    <property type="component" value="Unassembled WGS sequence"/>
</dbReference>
<dbReference type="AlphaFoldDB" id="A0A3N0F0E5"/>
<reference evidence="3 4" key="1">
    <citation type="submission" date="2018-10" db="EMBL/GenBank/DDBJ databases">
        <title>Sinomicrobium pectinilyticum sp. nov., a pectinase-producing bacterium isolated from alkaline and saline soil, and emended description of the genus Sinomicrobium.</title>
        <authorList>
            <person name="Cheng B."/>
            <person name="Li C."/>
            <person name="Lai Q."/>
            <person name="Du M."/>
            <person name="Shao Z."/>
            <person name="Xu P."/>
            <person name="Yang C."/>
        </authorList>
    </citation>
    <scope>NUCLEOTIDE SEQUENCE [LARGE SCALE GENOMIC DNA]</scope>
    <source>
        <strain evidence="3 4">5DNS001</strain>
    </source>
</reference>